<evidence type="ECO:0000256" key="5">
    <source>
        <dbReference type="ARBA" id="ARBA00022692"/>
    </source>
</evidence>
<feature type="transmembrane region" description="Helical" evidence="8">
    <location>
        <begin position="172"/>
        <end position="189"/>
    </location>
</feature>
<feature type="transmembrane region" description="Helical" evidence="8">
    <location>
        <begin position="123"/>
        <end position="140"/>
    </location>
</feature>
<evidence type="ECO:0000256" key="1">
    <source>
        <dbReference type="ARBA" id="ARBA00004651"/>
    </source>
</evidence>
<feature type="transmembrane region" description="Helical" evidence="8">
    <location>
        <begin position="307"/>
        <end position="327"/>
    </location>
</feature>
<protein>
    <recommendedName>
        <fullName evidence="10">Glycosyltransferase RgtA/B/C/D-like domain-containing protein</fullName>
    </recommendedName>
</protein>
<sequence>MTRPRPAQGGGGLGLLAVLAVALALRLPYLTERSLWYDEASSWQTAKFPLSELWQSVRLNVHMPLYYVLLKAWMTVWGESVAALRGFSITFGLLTVSGMDRFARELYRVSASGDDRESGGRQFGLMVAGLVAVAPFQVFGSIEARMYALGTALTAVSNWLLLLLLRERGPRGLWWAYGASVVGLLYSHHYGLFSVIAQAVFFALYLVWLFSLGSLSEARAVAANGAAVAVIVAVVYLPGLVLLRGQTGRVQQEYWIPELRWRTFWGTFSEFLVPTHGFDFLFGGQLVCAVVLISCLIVAVRGRRGDNLVLASAVLPLLLAAAVSTIQPIWIARYFRFAHLFLLTAVALAVWKLTRRSSVLRAVLVTLLFGVLVGANAVFWNYLDIPNGGGVRQAVATILAERRDGEMIVTFSHHQYVPAKYYVSDRATLRLLDSGPLFWGSHLIRPADLISPDRLQQALGRGVWVIGTDPVPGEQPVLAGAVLSRQHVFRYYQSLHRHLYVHRFVIPNRPSVQERPGQ</sequence>
<evidence type="ECO:0000256" key="6">
    <source>
        <dbReference type="ARBA" id="ARBA00022989"/>
    </source>
</evidence>
<proteinExistence type="predicted"/>
<evidence type="ECO:0000256" key="7">
    <source>
        <dbReference type="ARBA" id="ARBA00023136"/>
    </source>
</evidence>
<dbReference type="GO" id="GO:0005886">
    <property type="term" value="C:plasma membrane"/>
    <property type="evidence" value="ECO:0007669"/>
    <property type="project" value="UniProtKB-SubCell"/>
</dbReference>
<organism evidence="9">
    <name type="scientific">Singulisphaera sp. Ch08</name>
    <dbReference type="NCBI Taxonomy" id="3120278"/>
    <lineage>
        <taxon>Bacteria</taxon>
        <taxon>Pseudomonadati</taxon>
        <taxon>Planctomycetota</taxon>
        <taxon>Planctomycetia</taxon>
        <taxon>Isosphaerales</taxon>
        <taxon>Isosphaeraceae</taxon>
        <taxon>Singulisphaera</taxon>
    </lineage>
</organism>
<feature type="transmembrane region" description="Helical" evidence="8">
    <location>
        <begin position="82"/>
        <end position="102"/>
    </location>
</feature>
<feature type="transmembrane region" description="Helical" evidence="8">
    <location>
        <begin position="222"/>
        <end position="243"/>
    </location>
</feature>
<keyword evidence="2" id="KW-1003">Cell membrane</keyword>
<dbReference type="EMBL" id="CP155447">
    <property type="protein sequence ID" value="XBH02636.1"/>
    <property type="molecule type" value="Genomic_DNA"/>
</dbReference>
<keyword evidence="5 8" id="KW-0812">Transmembrane</keyword>
<dbReference type="PANTHER" id="PTHR33908">
    <property type="entry name" value="MANNOSYLTRANSFERASE YKCB-RELATED"/>
    <property type="match status" value="1"/>
</dbReference>
<dbReference type="PANTHER" id="PTHR33908:SF11">
    <property type="entry name" value="MEMBRANE PROTEIN"/>
    <property type="match status" value="1"/>
</dbReference>
<evidence type="ECO:0000256" key="2">
    <source>
        <dbReference type="ARBA" id="ARBA00022475"/>
    </source>
</evidence>
<feature type="transmembrane region" description="Helical" evidence="8">
    <location>
        <begin position="333"/>
        <end position="351"/>
    </location>
</feature>
<dbReference type="AlphaFoldDB" id="A0AAU7CBU3"/>
<dbReference type="RefSeq" id="WP_406695377.1">
    <property type="nucleotide sequence ID" value="NZ_CP155447.1"/>
</dbReference>
<accession>A0AAU7CBU3</accession>
<dbReference type="InterPro" id="IPR050297">
    <property type="entry name" value="LipidA_mod_glycosyltrf_83"/>
</dbReference>
<feature type="transmembrane region" description="Helical" evidence="8">
    <location>
        <begin position="146"/>
        <end position="165"/>
    </location>
</feature>
<evidence type="ECO:0008006" key="10">
    <source>
        <dbReference type="Google" id="ProtNLM"/>
    </source>
</evidence>
<keyword evidence="6 8" id="KW-1133">Transmembrane helix</keyword>
<dbReference type="GO" id="GO:0009103">
    <property type="term" value="P:lipopolysaccharide biosynthetic process"/>
    <property type="evidence" value="ECO:0007669"/>
    <property type="project" value="UniProtKB-ARBA"/>
</dbReference>
<reference evidence="9" key="1">
    <citation type="submission" date="2024-05" db="EMBL/GenBank/DDBJ databases">
        <title>Planctomycetes of the genus Singulisphaera possess chitinolytic capabilities.</title>
        <authorList>
            <person name="Ivanova A."/>
        </authorList>
    </citation>
    <scope>NUCLEOTIDE SEQUENCE</scope>
    <source>
        <strain evidence="9">Ch08T</strain>
    </source>
</reference>
<feature type="transmembrane region" description="Helical" evidence="8">
    <location>
        <begin position="280"/>
        <end position="300"/>
    </location>
</feature>
<feature type="transmembrane region" description="Helical" evidence="8">
    <location>
        <begin position="195"/>
        <end position="215"/>
    </location>
</feature>
<evidence type="ECO:0000256" key="4">
    <source>
        <dbReference type="ARBA" id="ARBA00022679"/>
    </source>
</evidence>
<feature type="transmembrane region" description="Helical" evidence="8">
    <location>
        <begin position="363"/>
        <end position="383"/>
    </location>
</feature>
<dbReference type="GO" id="GO:0016763">
    <property type="term" value="F:pentosyltransferase activity"/>
    <property type="evidence" value="ECO:0007669"/>
    <property type="project" value="TreeGrafter"/>
</dbReference>
<comment type="subcellular location">
    <subcellularLocation>
        <location evidence="1">Cell membrane</location>
        <topology evidence="1">Multi-pass membrane protein</topology>
    </subcellularLocation>
</comment>
<keyword evidence="7 8" id="KW-0472">Membrane</keyword>
<name>A0AAU7CBU3_9BACT</name>
<evidence type="ECO:0000313" key="9">
    <source>
        <dbReference type="EMBL" id="XBH02636.1"/>
    </source>
</evidence>
<keyword evidence="3" id="KW-0328">Glycosyltransferase</keyword>
<keyword evidence="4" id="KW-0808">Transferase</keyword>
<evidence type="ECO:0000256" key="8">
    <source>
        <dbReference type="SAM" id="Phobius"/>
    </source>
</evidence>
<evidence type="ECO:0000256" key="3">
    <source>
        <dbReference type="ARBA" id="ARBA00022676"/>
    </source>
</evidence>
<gene>
    <name evidence="9" type="ORF">V5E97_30570</name>
</gene>